<keyword evidence="12" id="KW-0325">Glycoprotein</keyword>
<dbReference type="InterPro" id="IPR036375">
    <property type="entry name" value="Hemopexin-like_dom_sf"/>
</dbReference>
<reference evidence="15" key="1">
    <citation type="submission" date="2021-04" db="EMBL/GenBank/DDBJ databases">
        <authorList>
            <consortium name="Wellcome Sanger Institute Data Sharing"/>
        </authorList>
    </citation>
    <scope>NUCLEOTIDE SEQUENCE [LARGE SCALE GENOMIC DNA]</scope>
</reference>
<feature type="repeat" description="Hemopexin" evidence="13">
    <location>
        <begin position="88"/>
        <end position="140"/>
    </location>
</feature>
<accession>A0A671UCQ0</accession>
<evidence type="ECO:0000256" key="2">
    <source>
        <dbReference type="ARBA" id="ARBA00004613"/>
    </source>
</evidence>
<dbReference type="InterPro" id="IPR018487">
    <property type="entry name" value="Hemopexin-like_repeat"/>
</dbReference>
<dbReference type="PANTHER" id="PTHR22917:SF9">
    <property type="entry name" value="HEMOPEXIN"/>
    <property type="match status" value="1"/>
</dbReference>
<feature type="repeat" description="Hemopexin" evidence="13">
    <location>
        <begin position="141"/>
        <end position="185"/>
    </location>
</feature>
<keyword evidence="6" id="KW-0964">Secreted</keyword>
<feature type="repeat" description="Hemopexin" evidence="13">
    <location>
        <begin position="248"/>
        <end position="292"/>
    </location>
</feature>
<keyword evidence="16" id="KW-1185">Reference proteome</keyword>
<reference evidence="15" key="2">
    <citation type="submission" date="2025-08" db="UniProtKB">
        <authorList>
            <consortium name="Ensembl"/>
        </authorList>
    </citation>
    <scope>IDENTIFICATION</scope>
</reference>
<keyword evidence="11" id="KW-0408">Iron</keyword>
<evidence type="ECO:0000256" key="11">
    <source>
        <dbReference type="ARBA" id="ARBA00023004"/>
    </source>
</evidence>
<keyword evidence="5" id="KW-0813">Transport</keyword>
<dbReference type="PANTHER" id="PTHR22917">
    <property type="entry name" value="HEMOPEXIN DOMAIN-CONTAINING PROTEIN"/>
    <property type="match status" value="1"/>
</dbReference>
<feature type="signal peptide" evidence="14">
    <location>
        <begin position="1"/>
        <end position="19"/>
    </location>
</feature>
<proteinExistence type="inferred from homology"/>
<name>A0A671UCQ0_SPAAU</name>
<evidence type="ECO:0000256" key="3">
    <source>
        <dbReference type="ARBA" id="ARBA00011072"/>
    </source>
</evidence>
<evidence type="ECO:0000313" key="16">
    <source>
        <dbReference type="Proteomes" id="UP000472265"/>
    </source>
</evidence>
<evidence type="ECO:0000256" key="5">
    <source>
        <dbReference type="ARBA" id="ARBA00022448"/>
    </source>
</evidence>
<evidence type="ECO:0000313" key="15">
    <source>
        <dbReference type="Ensembl" id="ENSSAUP00010011735.1"/>
    </source>
</evidence>
<evidence type="ECO:0000256" key="7">
    <source>
        <dbReference type="ARBA" id="ARBA00022617"/>
    </source>
</evidence>
<dbReference type="Proteomes" id="UP000472265">
    <property type="component" value="Chromosome 24"/>
</dbReference>
<dbReference type="GO" id="GO:0005615">
    <property type="term" value="C:extracellular space"/>
    <property type="evidence" value="ECO:0007669"/>
    <property type="project" value="TreeGrafter"/>
</dbReference>
<dbReference type="SUPFAM" id="SSF50923">
    <property type="entry name" value="Hemopexin-like domain"/>
    <property type="match status" value="2"/>
</dbReference>
<feature type="repeat" description="Hemopexin" evidence="13">
    <location>
        <begin position="293"/>
        <end position="340"/>
    </location>
</feature>
<dbReference type="InterPro" id="IPR051298">
    <property type="entry name" value="Heme_transport/Cell_adhesion"/>
</dbReference>
<feature type="chain" id="PRO_5025405826" description="Hemopexin" evidence="14">
    <location>
        <begin position="20"/>
        <end position="467"/>
    </location>
</feature>
<dbReference type="GO" id="GO:0046872">
    <property type="term" value="F:metal ion binding"/>
    <property type="evidence" value="ECO:0007669"/>
    <property type="project" value="UniProtKB-KW"/>
</dbReference>
<keyword evidence="7" id="KW-0349">Heme</keyword>
<dbReference type="AlphaFoldDB" id="A0A671UCQ0"/>
<evidence type="ECO:0000256" key="14">
    <source>
        <dbReference type="SAM" id="SignalP"/>
    </source>
</evidence>
<evidence type="ECO:0000256" key="6">
    <source>
        <dbReference type="ARBA" id="ARBA00022525"/>
    </source>
</evidence>
<comment type="function">
    <text evidence="1">Binds heme and transports it to the liver for breakdown and iron recovery, after which the free hemopexin returns to the circulation.</text>
</comment>
<dbReference type="FunFam" id="2.110.10.10:FF:000009">
    <property type="entry name" value="Hemopexin"/>
    <property type="match status" value="1"/>
</dbReference>
<evidence type="ECO:0000256" key="9">
    <source>
        <dbReference type="ARBA" id="ARBA00022729"/>
    </source>
</evidence>
<keyword evidence="9 14" id="KW-0732">Signal</keyword>
<dbReference type="InParanoid" id="A0A671UCQ0"/>
<evidence type="ECO:0000256" key="8">
    <source>
        <dbReference type="ARBA" id="ARBA00022723"/>
    </source>
</evidence>
<dbReference type="InterPro" id="IPR000585">
    <property type="entry name" value="Hemopexin-like_dom"/>
</dbReference>
<evidence type="ECO:0000256" key="1">
    <source>
        <dbReference type="ARBA" id="ARBA00002031"/>
    </source>
</evidence>
<keyword evidence="8" id="KW-0479">Metal-binding</keyword>
<protein>
    <recommendedName>
        <fullName evidence="4">Hemopexin</fullName>
    </recommendedName>
</protein>
<dbReference type="CDD" id="cd00094">
    <property type="entry name" value="HX"/>
    <property type="match status" value="1"/>
</dbReference>
<reference evidence="15" key="3">
    <citation type="submission" date="2025-09" db="UniProtKB">
        <authorList>
            <consortium name="Ensembl"/>
        </authorList>
    </citation>
    <scope>IDENTIFICATION</scope>
</reference>
<feature type="repeat" description="Hemopexin" evidence="13">
    <location>
        <begin position="186"/>
        <end position="232"/>
    </location>
</feature>
<dbReference type="Gene3D" id="2.110.10.10">
    <property type="entry name" value="Hemopexin-like domain"/>
    <property type="match status" value="2"/>
</dbReference>
<organism evidence="15 16">
    <name type="scientific">Sparus aurata</name>
    <name type="common">Gilthead sea bream</name>
    <dbReference type="NCBI Taxonomy" id="8175"/>
    <lineage>
        <taxon>Eukaryota</taxon>
        <taxon>Metazoa</taxon>
        <taxon>Chordata</taxon>
        <taxon>Craniata</taxon>
        <taxon>Vertebrata</taxon>
        <taxon>Euteleostomi</taxon>
        <taxon>Actinopterygii</taxon>
        <taxon>Neopterygii</taxon>
        <taxon>Teleostei</taxon>
        <taxon>Neoteleostei</taxon>
        <taxon>Acanthomorphata</taxon>
        <taxon>Eupercaria</taxon>
        <taxon>Spariformes</taxon>
        <taxon>Sparidae</taxon>
        <taxon>Sparus</taxon>
    </lineage>
</organism>
<dbReference type="SMART" id="SM00120">
    <property type="entry name" value="HX"/>
    <property type="match status" value="5"/>
</dbReference>
<dbReference type="GeneTree" id="ENSGT00390000009178"/>
<keyword evidence="10" id="KW-0677">Repeat</keyword>
<dbReference type="Pfam" id="PF00045">
    <property type="entry name" value="Hemopexin"/>
    <property type="match status" value="3"/>
</dbReference>
<comment type="similarity">
    <text evidence="3">Belongs to the hemopexin family.</text>
</comment>
<dbReference type="PROSITE" id="PS51642">
    <property type="entry name" value="HEMOPEXIN_2"/>
    <property type="match status" value="5"/>
</dbReference>
<dbReference type="Ensembl" id="ENSSAUT00010012493.1">
    <property type="protein sequence ID" value="ENSSAUP00010011735.1"/>
    <property type="gene ID" value="ENSSAUG00010005018.1"/>
</dbReference>
<evidence type="ECO:0000256" key="4">
    <source>
        <dbReference type="ARBA" id="ARBA00013632"/>
    </source>
</evidence>
<gene>
    <name evidence="15" type="primary">hpxb</name>
</gene>
<comment type="subcellular location">
    <subcellularLocation>
        <location evidence="2">Secreted</location>
    </subcellularLocation>
</comment>
<sequence length="467" mass="52550">MDLFTKTLFLCLALTLANGAPAPAQDAAVDGGDASLPDRCAGIEFDAITPDEKGNTFFFKGAHLWKGFAGPAVLSNESFKELDDIHHIGHVDAAFRMHNKDNLDDHDHIYFFLDDKVFSYYNHTLEDGYPKGIQDDFPGVPTHLDAAVECPQGECMTDSVLFFKGNDVHVYDISTKAVKTKQWSHLPVCTAAFRWLEHYYCFHGNNFTRFHPVSGEVNGTYPKDARNYFMRCPNFGHGAGHKVPKCSETKLDAITTDDAGKTYLFSGPNYMRLDTRRDGLHGFQITRTWKEVTQGVDAVFSYDNKIYLIKGDQIYIYKGAAHYTLIEGYPKTLKEELGIEGTVDAAFVCPNEHIVHIIQGKVTNAYFLMTMTDTSQTLPLALIGCVDPGAVDSCKSNYSHWVELQTADLYLILLSAHNDNFSKYDQKKCTDYSFKGAFCSFGEEIIIRRERSSLTFYASTNSLYFYD</sequence>
<evidence type="ECO:0000256" key="12">
    <source>
        <dbReference type="ARBA" id="ARBA00023180"/>
    </source>
</evidence>
<evidence type="ECO:0000256" key="10">
    <source>
        <dbReference type="ARBA" id="ARBA00022737"/>
    </source>
</evidence>
<evidence type="ECO:0000256" key="13">
    <source>
        <dbReference type="PROSITE-ProRule" id="PRU01011"/>
    </source>
</evidence>